<reference evidence="2 3" key="1">
    <citation type="journal article" date="2018" name="Nat. Biotechnol.">
        <title>A standardized bacterial taxonomy based on genome phylogeny substantially revises the tree of life.</title>
        <authorList>
            <person name="Parks D.H."/>
            <person name="Chuvochina M."/>
            <person name="Waite D.W."/>
            <person name="Rinke C."/>
            <person name="Skarshewski A."/>
            <person name="Chaumeil P.A."/>
            <person name="Hugenholtz P."/>
        </authorList>
    </citation>
    <scope>NUCLEOTIDE SEQUENCE [LARGE SCALE GENOMIC DNA]</scope>
    <source>
        <strain evidence="2">UBA8781</strain>
    </source>
</reference>
<dbReference type="GO" id="GO:0005737">
    <property type="term" value="C:cytoplasm"/>
    <property type="evidence" value="ECO:0007669"/>
    <property type="project" value="TreeGrafter"/>
</dbReference>
<dbReference type="RefSeq" id="WP_062188848.1">
    <property type="nucleotide sequence ID" value="NZ_DF967965.1"/>
</dbReference>
<dbReference type="GO" id="GO:0004029">
    <property type="term" value="F:aldehyde dehydrogenase (NAD+) activity"/>
    <property type="evidence" value="ECO:0007669"/>
    <property type="project" value="TreeGrafter"/>
</dbReference>
<dbReference type="STRING" id="229919.GCA_001050195_00182"/>
<evidence type="ECO:0000259" key="1">
    <source>
        <dbReference type="Pfam" id="PF01370"/>
    </source>
</evidence>
<dbReference type="InterPro" id="IPR036291">
    <property type="entry name" value="NAD(P)-bd_dom_sf"/>
</dbReference>
<evidence type="ECO:0000313" key="2">
    <source>
        <dbReference type="EMBL" id="HCE18284.1"/>
    </source>
</evidence>
<proteinExistence type="predicted"/>
<dbReference type="Pfam" id="PF01370">
    <property type="entry name" value="Epimerase"/>
    <property type="match status" value="1"/>
</dbReference>
<evidence type="ECO:0000313" key="3">
    <source>
        <dbReference type="Proteomes" id="UP000264141"/>
    </source>
</evidence>
<gene>
    <name evidence="2" type="ORF">DEQ80_10530</name>
</gene>
<dbReference type="SUPFAM" id="SSF51735">
    <property type="entry name" value="NAD(P)-binding Rossmann-fold domains"/>
    <property type="match status" value="1"/>
</dbReference>
<dbReference type="PANTHER" id="PTHR48079">
    <property type="entry name" value="PROTEIN YEEZ"/>
    <property type="match status" value="1"/>
</dbReference>
<feature type="domain" description="NAD-dependent epimerase/dehydratase" evidence="1">
    <location>
        <begin position="3"/>
        <end position="228"/>
    </location>
</feature>
<accession>A0A3D1JIL9</accession>
<name>A0A3D1JIL9_9CHLR</name>
<comment type="caution">
    <text evidence="2">The sequence shown here is derived from an EMBL/GenBank/DDBJ whole genome shotgun (WGS) entry which is preliminary data.</text>
</comment>
<dbReference type="AlphaFoldDB" id="A0A3D1JIL9"/>
<dbReference type="InterPro" id="IPR051783">
    <property type="entry name" value="NAD(P)-dependent_oxidoreduct"/>
</dbReference>
<dbReference type="PANTHER" id="PTHR48079:SF6">
    <property type="entry name" value="NAD(P)-BINDING DOMAIN-CONTAINING PROTEIN-RELATED"/>
    <property type="match status" value="1"/>
</dbReference>
<sequence length="324" mass="35026">MRALVTGASGFIGSQLCRALLARGFQVRAFHRPTSPLRLLEGLEVEHAVGDLTRPETLTAAMQDVEVVFHAAAWMGGNDPGRFYAVTVEGTRAVLAAALQHGVRRVVHTSSAAALGVPEVKGDCLMNENHTWNLRPDVYPYGYAKYLAEMEVQKAVAQGLDVVIVNPTMVFGAGDLYRQSRSILMQVAAGKVGVTIEGGINVVHIADVVDGHLAAFEKGRTGERYLLGGENLSYLSMLQKMAAVTGGPAPSLVIPAWLARTLGRVARVFRNVLDLPVEPDLLQLAGYSFYYDTRKAEVELGVRASRPAEEAFAEAYAWFTSQGK</sequence>
<dbReference type="Gene3D" id="3.40.50.720">
    <property type="entry name" value="NAD(P)-binding Rossmann-like Domain"/>
    <property type="match status" value="1"/>
</dbReference>
<dbReference type="Proteomes" id="UP000264141">
    <property type="component" value="Unassembled WGS sequence"/>
</dbReference>
<dbReference type="OrthoDB" id="9807212at2"/>
<dbReference type="InterPro" id="IPR001509">
    <property type="entry name" value="Epimerase_deHydtase"/>
</dbReference>
<protein>
    <recommendedName>
        <fullName evidence="1">NAD-dependent epimerase/dehydratase domain-containing protein</fullName>
    </recommendedName>
</protein>
<organism evidence="2 3">
    <name type="scientific">Anaerolinea thermolimosa</name>
    <dbReference type="NCBI Taxonomy" id="229919"/>
    <lineage>
        <taxon>Bacteria</taxon>
        <taxon>Bacillati</taxon>
        <taxon>Chloroflexota</taxon>
        <taxon>Anaerolineae</taxon>
        <taxon>Anaerolineales</taxon>
        <taxon>Anaerolineaceae</taxon>
        <taxon>Anaerolinea</taxon>
    </lineage>
</organism>
<dbReference type="EMBL" id="DPBP01000041">
    <property type="protein sequence ID" value="HCE18284.1"/>
    <property type="molecule type" value="Genomic_DNA"/>
</dbReference>